<comment type="caution">
    <text evidence="1">The sequence shown here is derived from an EMBL/GenBank/DDBJ whole genome shotgun (WGS) entry which is preliminary data.</text>
</comment>
<name>A0A392PM82_9FABA</name>
<accession>A0A392PM82</accession>
<organism evidence="1 2">
    <name type="scientific">Trifolium medium</name>
    <dbReference type="NCBI Taxonomy" id="97028"/>
    <lineage>
        <taxon>Eukaryota</taxon>
        <taxon>Viridiplantae</taxon>
        <taxon>Streptophyta</taxon>
        <taxon>Embryophyta</taxon>
        <taxon>Tracheophyta</taxon>
        <taxon>Spermatophyta</taxon>
        <taxon>Magnoliopsida</taxon>
        <taxon>eudicotyledons</taxon>
        <taxon>Gunneridae</taxon>
        <taxon>Pentapetalae</taxon>
        <taxon>rosids</taxon>
        <taxon>fabids</taxon>
        <taxon>Fabales</taxon>
        <taxon>Fabaceae</taxon>
        <taxon>Papilionoideae</taxon>
        <taxon>50 kb inversion clade</taxon>
        <taxon>NPAAA clade</taxon>
        <taxon>Hologalegina</taxon>
        <taxon>IRL clade</taxon>
        <taxon>Trifolieae</taxon>
        <taxon>Trifolium</taxon>
    </lineage>
</organism>
<keyword evidence="2" id="KW-1185">Reference proteome</keyword>
<protein>
    <submittedName>
        <fullName evidence="1">Plant/MNA5-17 protein</fullName>
    </submittedName>
</protein>
<dbReference type="AlphaFoldDB" id="A0A392PM82"/>
<reference evidence="1 2" key="1">
    <citation type="journal article" date="2018" name="Front. Plant Sci.">
        <title>Red Clover (Trifolium pratense) and Zigzag Clover (T. medium) - A Picture of Genomic Similarities and Differences.</title>
        <authorList>
            <person name="Dluhosova J."/>
            <person name="Istvanek J."/>
            <person name="Nedelnik J."/>
            <person name="Repkova J."/>
        </authorList>
    </citation>
    <scope>NUCLEOTIDE SEQUENCE [LARGE SCALE GENOMIC DNA]</scope>
    <source>
        <strain evidence="2">cv. 10/8</strain>
        <tissue evidence="1">Leaf</tissue>
    </source>
</reference>
<dbReference type="PANTHER" id="PTHR31110:SF2">
    <property type="entry name" value="PESTICIDAL CRYSTAL CRY8BA PROTEIN"/>
    <property type="match status" value="1"/>
</dbReference>
<evidence type="ECO:0000313" key="2">
    <source>
        <dbReference type="Proteomes" id="UP000265520"/>
    </source>
</evidence>
<evidence type="ECO:0000313" key="1">
    <source>
        <dbReference type="EMBL" id="MCI12589.1"/>
    </source>
</evidence>
<dbReference type="Proteomes" id="UP000265520">
    <property type="component" value="Unassembled WGS sequence"/>
</dbReference>
<proteinExistence type="predicted"/>
<dbReference type="EMBL" id="LXQA010084808">
    <property type="protein sequence ID" value="MCI12589.1"/>
    <property type="molecule type" value="Genomic_DNA"/>
</dbReference>
<sequence length="100" mass="11182">NNEGCLMDPMTMSTAYQKMKSLCINLRNEIYTDIQIHNQNILPSFVDLPNLSASIYSTELCNRLRAFLISCPPTGPSSPVAELVIATSDFQRDLSGWNIK</sequence>
<feature type="non-terminal residue" evidence="1">
    <location>
        <position position="1"/>
    </location>
</feature>
<dbReference type="PANTHER" id="PTHR31110">
    <property type="entry name" value="PESTICIDAL CRYSTAL CRY8BA PROTEIN"/>
    <property type="match status" value="1"/>
</dbReference>